<dbReference type="EMBL" id="FOQY01000009">
    <property type="protein sequence ID" value="SFJ46615.1"/>
    <property type="molecule type" value="Genomic_DNA"/>
</dbReference>
<dbReference type="GeneID" id="96298864"/>
<comment type="similarity">
    <text evidence="1">Belongs to the sigma-70 factor family. ECF subfamily.</text>
</comment>
<protein>
    <submittedName>
        <fullName evidence="7">RNA polymerase sigma-70 factor, ECF subfamily</fullName>
    </submittedName>
</protein>
<dbReference type="GO" id="GO:0003677">
    <property type="term" value="F:DNA binding"/>
    <property type="evidence" value="ECO:0007669"/>
    <property type="project" value="InterPro"/>
</dbReference>
<reference evidence="8" key="1">
    <citation type="submission" date="2016-10" db="EMBL/GenBank/DDBJ databases">
        <authorList>
            <person name="Varghese N."/>
            <person name="Submissions S."/>
        </authorList>
    </citation>
    <scope>NUCLEOTIDE SEQUENCE [LARGE SCALE GENOMIC DNA]</scope>
    <source>
        <strain evidence="8">CGMCC 4.2126</strain>
    </source>
</reference>
<dbReference type="GO" id="GO:0006352">
    <property type="term" value="P:DNA-templated transcription initiation"/>
    <property type="evidence" value="ECO:0007669"/>
    <property type="project" value="InterPro"/>
</dbReference>
<dbReference type="Proteomes" id="UP000199111">
    <property type="component" value="Unassembled WGS sequence"/>
</dbReference>
<keyword evidence="2" id="KW-0805">Transcription regulation</keyword>
<dbReference type="SUPFAM" id="SSF88659">
    <property type="entry name" value="Sigma3 and sigma4 domains of RNA polymerase sigma factors"/>
    <property type="match status" value="1"/>
</dbReference>
<dbReference type="Pfam" id="PF08281">
    <property type="entry name" value="Sigma70_r4_2"/>
    <property type="match status" value="1"/>
</dbReference>
<dbReference type="InterPro" id="IPR039425">
    <property type="entry name" value="RNA_pol_sigma-70-like"/>
</dbReference>
<keyword evidence="4" id="KW-0804">Transcription</keyword>
<feature type="domain" description="RNA polymerase sigma factor 70 region 4 type 2" evidence="6">
    <location>
        <begin position="137"/>
        <end position="189"/>
    </location>
</feature>
<evidence type="ECO:0000313" key="8">
    <source>
        <dbReference type="Proteomes" id="UP000199111"/>
    </source>
</evidence>
<dbReference type="SUPFAM" id="SSF88946">
    <property type="entry name" value="Sigma2 domain of RNA polymerase sigma factors"/>
    <property type="match status" value="1"/>
</dbReference>
<dbReference type="NCBIfam" id="TIGR02937">
    <property type="entry name" value="sigma70-ECF"/>
    <property type="match status" value="1"/>
</dbReference>
<dbReference type="CDD" id="cd06171">
    <property type="entry name" value="Sigma70_r4"/>
    <property type="match status" value="1"/>
</dbReference>
<proteinExistence type="inferred from homology"/>
<accession>A0A1I3RJY8</accession>
<dbReference type="AlphaFoldDB" id="A0A1I3RJY8"/>
<evidence type="ECO:0000259" key="5">
    <source>
        <dbReference type="Pfam" id="PF04542"/>
    </source>
</evidence>
<dbReference type="InterPro" id="IPR013324">
    <property type="entry name" value="RNA_pol_sigma_r3/r4-like"/>
</dbReference>
<evidence type="ECO:0000256" key="2">
    <source>
        <dbReference type="ARBA" id="ARBA00023015"/>
    </source>
</evidence>
<dbReference type="Pfam" id="PF04542">
    <property type="entry name" value="Sigma70_r2"/>
    <property type="match status" value="1"/>
</dbReference>
<feature type="domain" description="RNA polymerase sigma-70 region 2" evidence="5">
    <location>
        <begin position="38"/>
        <end position="103"/>
    </location>
</feature>
<dbReference type="InterPro" id="IPR013249">
    <property type="entry name" value="RNA_pol_sigma70_r4_t2"/>
</dbReference>
<gene>
    <name evidence="7" type="ORF">SAMN05216275_10968</name>
</gene>
<dbReference type="Gene3D" id="1.10.1740.10">
    <property type="match status" value="1"/>
</dbReference>
<dbReference type="PANTHER" id="PTHR43133:SF25">
    <property type="entry name" value="RNA POLYMERASE SIGMA FACTOR RFAY-RELATED"/>
    <property type="match status" value="1"/>
</dbReference>
<dbReference type="GO" id="GO:0016987">
    <property type="term" value="F:sigma factor activity"/>
    <property type="evidence" value="ECO:0007669"/>
    <property type="project" value="UniProtKB-KW"/>
</dbReference>
<evidence type="ECO:0000313" key="7">
    <source>
        <dbReference type="EMBL" id="SFJ46615.1"/>
    </source>
</evidence>
<evidence type="ECO:0000259" key="6">
    <source>
        <dbReference type="Pfam" id="PF08281"/>
    </source>
</evidence>
<name>A0A1I3RJY8_9ACTN</name>
<dbReference type="PANTHER" id="PTHR43133">
    <property type="entry name" value="RNA POLYMERASE ECF-TYPE SIGMA FACTO"/>
    <property type="match status" value="1"/>
</dbReference>
<dbReference type="InterPro" id="IPR014284">
    <property type="entry name" value="RNA_pol_sigma-70_dom"/>
</dbReference>
<dbReference type="InterPro" id="IPR007627">
    <property type="entry name" value="RNA_pol_sigma70_r2"/>
</dbReference>
<evidence type="ECO:0000256" key="4">
    <source>
        <dbReference type="ARBA" id="ARBA00023163"/>
    </source>
</evidence>
<dbReference type="Gene3D" id="1.10.10.10">
    <property type="entry name" value="Winged helix-like DNA-binding domain superfamily/Winged helix DNA-binding domain"/>
    <property type="match status" value="1"/>
</dbReference>
<sequence>MRHESRTAAPPRPAAVEAVGDAVVIERSRREPEQFATLFTRHAPALKRYVIRRLGQDPAEDIVAETFTVAFQSLESYDLSYDDARPWLYGIATNLMRRHRRREISLYRALSRTGADSVVEPFTDQVDRRVAADGARRRLAAALAGLPRGHRDALLLVAWAELTYEQAAQALDVPVGTVRSRISRARNRLRRVLGDIDPTSASEGTDS</sequence>
<dbReference type="RefSeq" id="WP_093887696.1">
    <property type="nucleotide sequence ID" value="NZ_FOQY01000009.1"/>
</dbReference>
<dbReference type="InterPro" id="IPR036388">
    <property type="entry name" value="WH-like_DNA-bd_sf"/>
</dbReference>
<dbReference type="InterPro" id="IPR013325">
    <property type="entry name" value="RNA_pol_sigma_r2"/>
</dbReference>
<keyword evidence="3" id="KW-0731">Sigma factor</keyword>
<organism evidence="7 8">
    <name type="scientific">Streptosporangium canum</name>
    <dbReference type="NCBI Taxonomy" id="324952"/>
    <lineage>
        <taxon>Bacteria</taxon>
        <taxon>Bacillati</taxon>
        <taxon>Actinomycetota</taxon>
        <taxon>Actinomycetes</taxon>
        <taxon>Streptosporangiales</taxon>
        <taxon>Streptosporangiaceae</taxon>
        <taxon>Streptosporangium</taxon>
    </lineage>
</organism>
<evidence type="ECO:0000256" key="3">
    <source>
        <dbReference type="ARBA" id="ARBA00023082"/>
    </source>
</evidence>
<keyword evidence="8" id="KW-1185">Reference proteome</keyword>
<evidence type="ECO:0000256" key="1">
    <source>
        <dbReference type="ARBA" id="ARBA00010641"/>
    </source>
</evidence>